<evidence type="ECO:0000313" key="4">
    <source>
        <dbReference type="Proteomes" id="UP000277300"/>
    </source>
</evidence>
<sequence>MKIYVAVVVSALALSATGAAPNIDGDEVTLTAELGLTEHRKISRSRALITTPTSFVSSLEKISNSDKYHMKPVRVLQARVQSDAPLWNETTKTFGSKYYDTAEDQFRGALDTVNTASVEGALMYVQAEGINYNTRSAEDRCSRKNGMQYVVFYDIVFTQTNETVAEYESEYGPMLPMDGGQCTPELGTNTFSKECLSLNGNTSAPNLGPFIGGESKETDARAPYPNCWCTRQGLCDMDKLPDGITCTYNYRILGYVPIDDVVDITAMTNKATNTKYSNFTEFCKAGGIEFQATEAGVWNASIPFWKKPQNSTANAARTEKLLSAYADLLKAGKSSQIDSSVIKHMQTLPTVAELTAANPPCYYNVKACNSEFGCKRDHYGQLCTACNSTAKGCVAPSSNFTFPTLEKVLALGEGATTGSTSSSSHQTLAIGAALASLALSFFMG</sequence>
<name>A0A3F2RVN5_9STRA</name>
<comment type="caution">
    <text evidence="2">The sequence shown here is derived from an EMBL/GenBank/DDBJ whole genome shotgun (WGS) entry which is preliminary data.</text>
</comment>
<dbReference type="Proteomes" id="UP000277300">
    <property type="component" value="Unassembled WGS sequence"/>
</dbReference>
<dbReference type="EMBL" id="MBAD02000270">
    <property type="protein sequence ID" value="RLN70270.1"/>
    <property type="molecule type" value="Genomic_DNA"/>
</dbReference>
<feature type="signal peptide" evidence="1">
    <location>
        <begin position="1"/>
        <end position="19"/>
    </location>
</feature>
<dbReference type="Proteomes" id="UP000284657">
    <property type="component" value="Unassembled WGS sequence"/>
</dbReference>
<gene>
    <name evidence="3" type="ORF">BBJ29_005899</name>
    <name evidence="2" type="ORF">BBP00_00003046</name>
</gene>
<proteinExistence type="predicted"/>
<dbReference type="EMBL" id="MBDO02000059">
    <property type="protein sequence ID" value="RLN65108.1"/>
    <property type="molecule type" value="Genomic_DNA"/>
</dbReference>
<dbReference type="PANTHER" id="PTHR33946">
    <property type="match status" value="1"/>
</dbReference>
<evidence type="ECO:0000313" key="2">
    <source>
        <dbReference type="EMBL" id="RLN65108.1"/>
    </source>
</evidence>
<evidence type="ECO:0008006" key="6">
    <source>
        <dbReference type="Google" id="ProtNLM"/>
    </source>
</evidence>
<evidence type="ECO:0000313" key="3">
    <source>
        <dbReference type="EMBL" id="RLN70270.1"/>
    </source>
</evidence>
<reference evidence="4 5" key="1">
    <citation type="submission" date="2018-07" db="EMBL/GenBank/DDBJ databases">
        <title>Genome sequencing of oomycete isolates from Chile give support for New Zealand origin for Phytophthora kernoviae and make available the first Nothophytophthora sp. genome.</title>
        <authorList>
            <person name="Studholme D.J."/>
            <person name="Sanfuentes E."/>
            <person name="Panda P."/>
            <person name="Hill R."/>
            <person name="Sambles C."/>
            <person name="Grant M."/>
            <person name="Williams N.M."/>
            <person name="Mcdougal R.L."/>
        </authorList>
    </citation>
    <scope>NUCLEOTIDE SEQUENCE [LARGE SCALE GENOMIC DNA]</scope>
    <source>
        <strain evidence="2">Chile6</strain>
        <strain evidence="3">Chile7</strain>
    </source>
</reference>
<evidence type="ECO:0000256" key="1">
    <source>
        <dbReference type="SAM" id="SignalP"/>
    </source>
</evidence>
<protein>
    <recommendedName>
        <fullName evidence="6">Secreted protein</fullName>
    </recommendedName>
</protein>
<organism evidence="2 4">
    <name type="scientific">Phytophthora kernoviae</name>
    <dbReference type="NCBI Taxonomy" id="325452"/>
    <lineage>
        <taxon>Eukaryota</taxon>
        <taxon>Sar</taxon>
        <taxon>Stramenopiles</taxon>
        <taxon>Oomycota</taxon>
        <taxon>Peronosporomycetes</taxon>
        <taxon>Peronosporales</taxon>
        <taxon>Peronosporaceae</taxon>
        <taxon>Phytophthora</taxon>
    </lineage>
</organism>
<feature type="chain" id="PRO_5036082295" description="Secreted protein" evidence="1">
    <location>
        <begin position="20"/>
        <end position="444"/>
    </location>
</feature>
<dbReference type="PANTHER" id="PTHR33946:SF4">
    <property type="entry name" value="COAGULATION FACTOR XI"/>
    <property type="match status" value="1"/>
</dbReference>
<dbReference type="OrthoDB" id="92096at2759"/>
<evidence type="ECO:0000313" key="5">
    <source>
        <dbReference type="Proteomes" id="UP000284657"/>
    </source>
</evidence>
<keyword evidence="1" id="KW-0732">Signal</keyword>
<accession>A0A3F2RVN5</accession>
<dbReference type="AlphaFoldDB" id="A0A3F2RVN5"/>